<dbReference type="PRINTS" id="PR00364">
    <property type="entry name" value="DISEASERSIST"/>
</dbReference>
<dbReference type="RefSeq" id="WP_112884185.1">
    <property type="nucleotide sequence ID" value="NZ_QLUW01000004.1"/>
</dbReference>
<dbReference type="Pfam" id="PF13191">
    <property type="entry name" value="AAA_16"/>
    <property type="match status" value="1"/>
</dbReference>
<dbReference type="InterPro" id="IPR027417">
    <property type="entry name" value="P-loop_NTPase"/>
</dbReference>
<protein>
    <recommendedName>
        <fullName evidence="1">Orc1-like AAA ATPase domain-containing protein</fullName>
    </recommendedName>
</protein>
<proteinExistence type="predicted"/>
<evidence type="ECO:0000313" key="3">
    <source>
        <dbReference type="Proteomes" id="UP000249260"/>
    </source>
</evidence>
<reference evidence="2 3" key="1">
    <citation type="submission" date="2018-06" db="EMBL/GenBank/DDBJ databases">
        <title>Paenibacillus montanisoli sp. nov., isolated from mountain area soil.</title>
        <authorList>
            <person name="Wu M."/>
        </authorList>
    </citation>
    <scope>NUCLEOTIDE SEQUENCE [LARGE SCALE GENOMIC DNA]</scope>
    <source>
        <strain evidence="2 3">RA17</strain>
    </source>
</reference>
<name>A0A328U3B7_9BACL</name>
<dbReference type="OrthoDB" id="182489at2"/>
<keyword evidence="3" id="KW-1185">Reference proteome</keyword>
<accession>A0A328U3B7</accession>
<sequence>MKSVRQLLNDLQQKRFVGRDKELALMTQELENNEAAWRLHHFHGPGGIGKSALLRAFERTLQGEDIVIYVNVRSFEHPVHFADALQDELHRYPSIPQASTDLHLHAPIGVAEADRLNRLADQRGRLVLMLDGIDRGGPIAAWLRDHWLPQLTTRIKVFTAGRYPLNEEWISAAGWIGMIRNIRLSPLTKFDIDRYTAIIGIEDQALRDWVKLFSGGIPLALSLACESILQHGAQSFLAGTQMTTIIAMMDRTLFEDGQQPAMVKRLLSAASLIWWFDQDLLEEMLGETIMRSEMCEFCSLPYVMPFGPGGYSILDGVRRWMNDELVRRAPDTCLQYKKRALRAVERRWRMLEEGDSESKKRMLRLQKLYLLSDSFMQSNHFAGDGDGFDIQQATETDLHAVIAIYERSMTKLPPYLPDDTGQQAYIHAIWRQDPGSIRVVKHRGLPVGFYAFIQLNEDVRAIMADNNALRGYFEQSPADPDGNEYMFWLLGTVIEYDPDVIGLLIRDMLGMQLTGRIVFTSIPVVGPIESICRLGFERLPWADYRSPGGLHYKAARIDLRGDDFFHRIPSRELDRESESAPERFPLLAKKPEPLVQPAVPDRCQLVKLMLENYHRLNREHALLSLISNMLPGQATGEPKERFAARITEVVAQFLAAQVEGKQQEQLQARILRLFYLERIGSHEMVASRLSMPMTTYYRHLKKGTRKLADHVFDQLTAGL</sequence>
<gene>
    <name evidence="2" type="ORF">DL346_20150</name>
</gene>
<dbReference type="AlphaFoldDB" id="A0A328U3B7"/>
<evidence type="ECO:0000313" key="2">
    <source>
        <dbReference type="EMBL" id="RAP74396.1"/>
    </source>
</evidence>
<feature type="domain" description="Orc1-like AAA ATPase" evidence="1">
    <location>
        <begin position="15"/>
        <end position="145"/>
    </location>
</feature>
<dbReference type="EMBL" id="QLUW01000004">
    <property type="protein sequence ID" value="RAP74396.1"/>
    <property type="molecule type" value="Genomic_DNA"/>
</dbReference>
<dbReference type="InterPro" id="IPR041664">
    <property type="entry name" value="AAA_16"/>
</dbReference>
<dbReference type="SUPFAM" id="SSF52540">
    <property type="entry name" value="P-loop containing nucleoside triphosphate hydrolases"/>
    <property type="match status" value="1"/>
</dbReference>
<dbReference type="Proteomes" id="UP000249260">
    <property type="component" value="Unassembled WGS sequence"/>
</dbReference>
<organism evidence="2 3">
    <name type="scientific">Paenibacillus montanisoli</name>
    <dbReference type="NCBI Taxonomy" id="2081970"/>
    <lineage>
        <taxon>Bacteria</taxon>
        <taxon>Bacillati</taxon>
        <taxon>Bacillota</taxon>
        <taxon>Bacilli</taxon>
        <taxon>Bacillales</taxon>
        <taxon>Paenibacillaceae</taxon>
        <taxon>Paenibacillus</taxon>
    </lineage>
</organism>
<evidence type="ECO:0000259" key="1">
    <source>
        <dbReference type="Pfam" id="PF13191"/>
    </source>
</evidence>
<dbReference type="Gene3D" id="3.40.50.300">
    <property type="entry name" value="P-loop containing nucleotide triphosphate hydrolases"/>
    <property type="match status" value="1"/>
</dbReference>
<comment type="caution">
    <text evidence="2">The sequence shown here is derived from an EMBL/GenBank/DDBJ whole genome shotgun (WGS) entry which is preliminary data.</text>
</comment>